<evidence type="ECO:0000313" key="6">
    <source>
        <dbReference type="EMBL" id="RKF16750.1"/>
    </source>
</evidence>
<evidence type="ECO:0000256" key="1">
    <source>
        <dbReference type="ARBA" id="ARBA00003236"/>
    </source>
</evidence>
<dbReference type="EMBL" id="RAPE01000001">
    <property type="protein sequence ID" value="RKF16750.1"/>
    <property type="molecule type" value="Genomic_DNA"/>
</dbReference>
<dbReference type="GO" id="GO:0016810">
    <property type="term" value="F:hydrolase activity, acting on carbon-nitrogen (but not peptide) bonds"/>
    <property type="evidence" value="ECO:0007669"/>
    <property type="project" value="InterPro"/>
</dbReference>
<accession>A0A3A8B040</accession>
<comment type="function">
    <text evidence="1">Is involved in generating a small heat-stable compound (Nod), an acylated oligomer of N-acetylglucosamine, that stimulates mitosis in various plant protoplasts.</text>
</comment>
<keyword evidence="7" id="KW-1185">Reference proteome</keyword>
<evidence type="ECO:0000256" key="4">
    <source>
        <dbReference type="ARBA" id="ARBA00032976"/>
    </source>
</evidence>
<dbReference type="InterPro" id="IPR002509">
    <property type="entry name" value="NODB_dom"/>
</dbReference>
<dbReference type="InterPro" id="IPR037950">
    <property type="entry name" value="PgdA-like"/>
</dbReference>
<dbReference type="Pfam" id="PF01522">
    <property type="entry name" value="Polysacc_deac_1"/>
    <property type="match status" value="1"/>
</dbReference>
<evidence type="ECO:0000313" key="7">
    <source>
        <dbReference type="Proteomes" id="UP000281128"/>
    </source>
</evidence>
<dbReference type="SUPFAM" id="SSF88713">
    <property type="entry name" value="Glycoside hydrolase/deacetylase"/>
    <property type="match status" value="1"/>
</dbReference>
<evidence type="ECO:0000259" key="5">
    <source>
        <dbReference type="PROSITE" id="PS51677"/>
    </source>
</evidence>
<dbReference type="Proteomes" id="UP000281128">
    <property type="component" value="Unassembled WGS sequence"/>
</dbReference>
<proteinExistence type="inferred from homology"/>
<dbReference type="GO" id="GO:0005975">
    <property type="term" value="P:carbohydrate metabolic process"/>
    <property type="evidence" value="ECO:0007669"/>
    <property type="project" value="InterPro"/>
</dbReference>
<dbReference type="Gene3D" id="3.20.20.370">
    <property type="entry name" value="Glycoside hydrolase/deacetylase"/>
    <property type="match status" value="1"/>
</dbReference>
<gene>
    <name evidence="6" type="ORF">D6850_04215</name>
</gene>
<dbReference type="PANTHER" id="PTHR47561">
    <property type="entry name" value="POLYSACCHARIDE DEACETYLASE FAMILY PROTEIN (AFU_ORTHOLOGUE AFUA_6G05030)"/>
    <property type="match status" value="1"/>
</dbReference>
<feature type="domain" description="NodB homology" evidence="5">
    <location>
        <begin position="38"/>
        <end position="261"/>
    </location>
</feature>
<dbReference type="CDD" id="cd10938">
    <property type="entry name" value="CE4_HpPgdA_like"/>
    <property type="match status" value="1"/>
</dbReference>
<dbReference type="OrthoDB" id="9784220at2"/>
<evidence type="ECO:0000256" key="3">
    <source>
        <dbReference type="ARBA" id="ARBA00020071"/>
    </source>
</evidence>
<protein>
    <recommendedName>
        <fullName evidence="3">Chitooligosaccharide deacetylase</fullName>
    </recommendedName>
    <alternativeName>
        <fullName evidence="4">Nodulation protein B</fullName>
    </alternativeName>
</protein>
<reference evidence="6 7" key="1">
    <citation type="submission" date="2018-09" db="EMBL/GenBank/DDBJ databases">
        <title>Roseovarius spongiae sp. nov., isolated from a marine sponge.</title>
        <authorList>
            <person name="Zhuang L."/>
            <person name="Luo L."/>
        </authorList>
    </citation>
    <scope>NUCLEOTIDE SEQUENCE [LARGE SCALE GENOMIC DNA]</scope>
    <source>
        <strain evidence="6 7">HN-E21</strain>
    </source>
</reference>
<dbReference type="RefSeq" id="WP_121164059.1">
    <property type="nucleotide sequence ID" value="NZ_RAPE01000001.1"/>
</dbReference>
<sequence>MISNPIPWPDGAKCAVAITFDMDADSLVHTARPERAHEFVAATSELRYGPEVAIPRILETWRKMDVKQTFFVPGWCAETHPRAVESMQAAGHEVALHSYIHEASHGQSKDDEAYWLRRAIEALSGVTGAAPRGWRAPMYTFSQYSADLLLAEGFEYDASLMGDDIPYMIETDNGRLVEIPTHWGTDDYPQYAHTPDLDYSVPVKAPRAGIENYRDEFEAHYEHGGLFVGVWHPFLTGRLTRWHHIEKMLLEWREQGDVWFAPMEEIAAHVRACAAAGTFKPRVSRLPFNAAPLALGGPEGG</sequence>
<dbReference type="InterPro" id="IPR011330">
    <property type="entry name" value="Glyco_hydro/deAcase_b/a-brl"/>
</dbReference>
<evidence type="ECO:0000256" key="2">
    <source>
        <dbReference type="ARBA" id="ARBA00010973"/>
    </source>
</evidence>
<dbReference type="PROSITE" id="PS51677">
    <property type="entry name" value="NODB"/>
    <property type="match status" value="1"/>
</dbReference>
<comment type="caution">
    <text evidence="6">The sequence shown here is derived from an EMBL/GenBank/DDBJ whole genome shotgun (WGS) entry which is preliminary data.</text>
</comment>
<comment type="similarity">
    <text evidence="2">Belongs to the polysaccharide deacetylase family.</text>
</comment>
<name>A0A3A8B040_9RHOB</name>
<dbReference type="PANTHER" id="PTHR47561:SF1">
    <property type="entry name" value="POLYSACCHARIDE DEACETYLASE FAMILY PROTEIN (AFU_ORTHOLOGUE AFUA_6G05030)"/>
    <property type="match status" value="1"/>
</dbReference>
<dbReference type="AlphaFoldDB" id="A0A3A8B040"/>
<organism evidence="6 7">
    <name type="scientific">Roseovarius spongiae</name>
    <dbReference type="NCBI Taxonomy" id="2320272"/>
    <lineage>
        <taxon>Bacteria</taxon>
        <taxon>Pseudomonadati</taxon>
        <taxon>Pseudomonadota</taxon>
        <taxon>Alphaproteobacteria</taxon>
        <taxon>Rhodobacterales</taxon>
        <taxon>Roseobacteraceae</taxon>
        <taxon>Roseovarius</taxon>
    </lineage>
</organism>